<sequence length="101" mass="11139">MPSGRRSSKRPWSGPHPELDEMRARAGTRTESGPDGDWVVRSVSAAAATKAYVCPGCRQEIGPGTAHVVAWRADHLLGDEAAVGERRHWHTACWQARGRRR</sequence>
<evidence type="ECO:0008006" key="4">
    <source>
        <dbReference type="Google" id="ProtNLM"/>
    </source>
</evidence>
<accession>A0A511YT63</accession>
<dbReference type="Proteomes" id="UP000321484">
    <property type="component" value="Unassembled WGS sequence"/>
</dbReference>
<feature type="region of interest" description="Disordered" evidence="1">
    <location>
        <begin position="1"/>
        <end position="37"/>
    </location>
</feature>
<dbReference type="EMBL" id="BJYK01000001">
    <property type="protein sequence ID" value="GEN78383.1"/>
    <property type="molecule type" value="Genomic_DNA"/>
</dbReference>
<comment type="caution">
    <text evidence="2">The sequence shown here is derived from an EMBL/GenBank/DDBJ whole genome shotgun (WGS) entry which is preliminary data.</text>
</comment>
<name>A0A511YT63_9CELL</name>
<protein>
    <recommendedName>
        <fullName evidence="4">ATP/GTP-binding protein</fullName>
    </recommendedName>
</protein>
<gene>
    <name evidence="2" type="ORF">AFE02nite_01170</name>
</gene>
<organism evidence="2 3">
    <name type="scientific">Actinotalea fermentans</name>
    <dbReference type="NCBI Taxonomy" id="43671"/>
    <lineage>
        <taxon>Bacteria</taxon>
        <taxon>Bacillati</taxon>
        <taxon>Actinomycetota</taxon>
        <taxon>Actinomycetes</taxon>
        <taxon>Micrococcales</taxon>
        <taxon>Cellulomonadaceae</taxon>
        <taxon>Actinotalea</taxon>
    </lineage>
</organism>
<evidence type="ECO:0000256" key="1">
    <source>
        <dbReference type="SAM" id="MobiDB-lite"/>
    </source>
</evidence>
<keyword evidence="3" id="KW-1185">Reference proteome</keyword>
<evidence type="ECO:0000313" key="2">
    <source>
        <dbReference type="EMBL" id="GEN78383.1"/>
    </source>
</evidence>
<proteinExistence type="predicted"/>
<reference evidence="2 3" key="1">
    <citation type="submission" date="2019-07" db="EMBL/GenBank/DDBJ databases">
        <title>Whole genome shotgun sequence of Actinotalea fermentans NBRC 105374.</title>
        <authorList>
            <person name="Hosoyama A."/>
            <person name="Uohara A."/>
            <person name="Ohji S."/>
            <person name="Ichikawa N."/>
        </authorList>
    </citation>
    <scope>NUCLEOTIDE SEQUENCE [LARGE SCALE GENOMIC DNA]</scope>
    <source>
        <strain evidence="2 3">NBRC 105374</strain>
    </source>
</reference>
<evidence type="ECO:0000313" key="3">
    <source>
        <dbReference type="Proteomes" id="UP000321484"/>
    </source>
</evidence>
<dbReference type="OrthoDB" id="3381577at2"/>
<dbReference type="RefSeq" id="WP_034245314.1">
    <property type="nucleotide sequence ID" value="NZ_BJYK01000001.1"/>
</dbReference>
<dbReference type="AlphaFoldDB" id="A0A511YT63"/>